<accession>A0A6G0TV34</accession>
<protein>
    <submittedName>
        <fullName evidence="2">Uncharacterized protein</fullName>
    </submittedName>
</protein>
<name>A0A6G0TV34_APHGL</name>
<dbReference type="Proteomes" id="UP000475862">
    <property type="component" value="Unassembled WGS sequence"/>
</dbReference>
<evidence type="ECO:0000313" key="2">
    <source>
        <dbReference type="EMBL" id="KAE9539615.1"/>
    </source>
</evidence>
<comment type="caution">
    <text evidence="2">The sequence shown here is derived from an EMBL/GenBank/DDBJ whole genome shotgun (WGS) entry which is preliminary data.</text>
</comment>
<keyword evidence="3" id="KW-1185">Reference proteome</keyword>
<dbReference type="AlphaFoldDB" id="A0A6G0TV34"/>
<proteinExistence type="predicted"/>
<gene>
    <name evidence="2" type="ORF">AGLY_004867</name>
</gene>
<keyword evidence="1" id="KW-1133">Transmembrane helix</keyword>
<feature type="transmembrane region" description="Helical" evidence="1">
    <location>
        <begin position="59"/>
        <end position="74"/>
    </location>
</feature>
<dbReference type="EMBL" id="VYZN01000014">
    <property type="protein sequence ID" value="KAE9539615.1"/>
    <property type="molecule type" value="Genomic_DNA"/>
</dbReference>
<organism evidence="2 3">
    <name type="scientific">Aphis glycines</name>
    <name type="common">Soybean aphid</name>
    <dbReference type="NCBI Taxonomy" id="307491"/>
    <lineage>
        <taxon>Eukaryota</taxon>
        <taxon>Metazoa</taxon>
        <taxon>Ecdysozoa</taxon>
        <taxon>Arthropoda</taxon>
        <taxon>Hexapoda</taxon>
        <taxon>Insecta</taxon>
        <taxon>Pterygota</taxon>
        <taxon>Neoptera</taxon>
        <taxon>Paraneoptera</taxon>
        <taxon>Hemiptera</taxon>
        <taxon>Sternorrhyncha</taxon>
        <taxon>Aphidomorpha</taxon>
        <taxon>Aphidoidea</taxon>
        <taxon>Aphididae</taxon>
        <taxon>Aphidini</taxon>
        <taxon>Aphis</taxon>
        <taxon>Aphis</taxon>
    </lineage>
</organism>
<sequence>KRINTTEIPQYFTLQNSNFIRDCPSNRKAFVYHETVFSFGGEKSGASVGSTVVIRSRKVFFVFFLFFFFIYQYRQSLLASVEHETISAKSVLLAFWCVRSPCLLPPFGRLPSRTRRRDRSSACASRRHRPLNRALARPVPPPIDCQMTSRVSAAMECASMINSSKTKIRKFIIHLHFNSAMWHQCCRRRS</sequence>
<keyword evidence="1" id="KW-0472">Membrane</keyword>
<evidence type="ECO:0000256" key="1">
    <source>
        <dbReference type="SAM" id="Phobius"/>
    </source>
</evidence>
<keyword evidence="1" id="KW-0812">Transmembrane</keyword>
<feature type="non-terminal residue" evidence="2">
    <location>
        <position position="1"/>
    </location>
</feature>
<reference evidence="2 3" key="1">
    <citation type="submission" date="2019-08" db="EMBL/GenBank/DDBJ databases">
        <title>The genome of the soybean aphid Biotype 1, its phylome, world population structure and adaptation to the North American continent.</title>
        <authorList>
            <person name="Giordano R."/>
            <person name="Donthu R.K."/>
            <person name="Hernandez A.G."/>
            <person name="Wright C.L."/>
            <person name="Zimin A.V."/>
        </authorList>
    </citation>
    <scope>NUCLEOTIDE SEQUENCE [LARGE SCALE GENOMIC DNA]</scope>
    <source>
        <tissue evidence="2">Whole aphids</tissue>
    </source>
</reference>
<evidence type="ECO:0000313" key="3">
    <source>
        <dbReference type="Proteomes" id="UP000475862"/>
    </source>
</evidence>